<evidence type="ECO:0000259" key="9">
    <source>
        <dbReference type="Pfam" id="PF01747"/>
    </source>
</evidence>
<protein>
    <recommendedName>
        <fullName evidence="8">Sulfate adenylyltransferase</fullName>
        <ecNumber evidence="8">2.7.7.4</ecNumber>
    </recommendedName>
    <alternativeName>
        <fullName evidence="8">ATP-sulfurylase</fullName>
    </alternativeName>
    <alternativeName>
        <fullName evidence="8">Sulfate adenylate transferase</fullName>
        <shortName evidence="8">SAT</shortName>
    </alternativeName>
</protein>
<dbReference type="SUPFAM" id="SSF88697">
    <property type="entry name" value="PUA domain-like"/>
    <property type="match status" value="1"/>
</dbReference>
<sequence length="395" mass="43976">MIKPHGSDTLNPLFVYDPAQHSQLLHEAENLPSLEVSSAAAANGVMLGAGYFNPLTGYMNLADAISVAETMKTTDGLFWPTPVMNITNNIETVKGHKRIALRDPNVEGNPFIAVMDVEDVEEMSDAEFNTITQNIYGTTDMEHPGVNTFNNMGRHVISGPIQVLNFSYFQTDFPDTFRTAVEIRNEIAERGWNKVVAFQTRNPMHLAHEELCHMAMDRLGCDGLVIHMLLGKLKPGDIPAPVRDAAIRKMVELYFPANSAMVTGYGFDMLYAGPREAVLHAVFRQNMGATHFIVGRDHAGVGDYYGAFEAQEIFDTIPAGTLDIEIFRADHTAYSKRLNKVVMMCEAPDHTKEDFVLLSGTKVREMLSEGVAPPKEFSRPEVAKILMDYYQNLKK</sequence>
<dbReference type="PANTHER" id="PTHR43509">
    <property type="match status" value="1"/>
</dbReference>
<evidence type="ECO:0000259" key="10">
    <source>
        <dbReference type="Pfam" id="PF14306"/>
    </source>
</evidence>
<dbReference type="InterPro" id="IPR025980">
    <property type="entry name" value="ATP-Sase_PUA-like_dom"/>
</dbReference>
<evidence type="ECO:0000256" key="4">
    <source>
        <dbReference type="ARBA" id="ARBA00022741"/>
    </source>
</evidence>
<dbReference type="InterPro" id="IPR024951">
    <property type="entry name" value="Sulfurylase_cat_dom"/>
</dbReference>
<comment type="pathway">
    <text evidence="1 8">Sulfur metabolism; hydrogen sulfide biosynthesis; sulfite from sulfate: step 1/3.</text>
</comment>
<name>A0A450VD04_9GAMM</name>
<evidence type="ECO:0000256" key="7">
    <source>
        <dbReference type="ARBA" id="ARBA00049370"/>
    </source>
</evidence>
<evidence type="ECO:0000256" key="1">
    <source>
        <dbReference type="ARBA" id="ARBA00005048"/>
    </source>
</evidence>
<dbReference type="EMBL" id="CAADFJ010000289">
    <property type="protein sequence ID" value="VFK05640.1"/>
    <property type="molecule type" value="Genomic_DNA"/>
</dbReference>
<keyword evidence="5 8" id="KW-0067">ATP-binding</keyword>
<dbReference type="GO" id="GO:0005524">
    <property type="term" value="F:ATP binding"/>
    <property type="evidence" value="ECO:0007669"/>
    <property type="project" value="UniProtKB-KW"/>
</dbReference>
<dbReference type="SUPFAM" id="SSF52374">
    <property type="entry name" value="Nucleotidylyl transferase"/>
    <property type="match status" value="1"/>
</dbReference>
<proteinExistence type="inferred from homology"/>
<evidence type="ECO:0000256" key="6">
    <source>
        <dbReference type="ARBA" id="ARBA00037980"/>
    </source>
</evidence>
<reference evidence="11" key="1">
    <citation type="submission" date="2019-02" db="EMBL/GenBank/DDBJ databases">
        <authorList>
            <person name="Gruber-Vodicka R. H."/>
            <person name="Seah K. B. B."/>
        </authorList>
    </citation>
    <scope>NUCLEOTIDE SEQUENCE</scope>
    <source>
        <strain evidence="13">BECK_SA2B12</strain>
        <strain evidence="12">BECK_SA2B15</strain>
        <strain evidence="11">BECK_SA2B20</strain>
    </source>
</reference>
<dbReference type="InterPro" id="IPR020792">
    <property type="entry name" value="SO4_adenylyltransferase_pro"/>
</dbReference>
<dbReference type="Pfam" id="PF01747">
    <property type="entry name" value="ATP-sulfurylase"/>
    <property type="match status" value="1"/>
</dbReference>
<evidence type="ECO:0000256" key="3">
    <source>
        <dbReference type="ARBA" id="ARBA00022695"/>
    </source>
</evidence>
<evidence type="ECO:0000256" key="5">
    <source>
        <dbReference type="ARBA" id="ARBA00022840"/>
    </source>
</evidence>
<gene>
    <name evidence="8" type="primary">sat</name>
    <name evidence="12" type="ORF">BECKH772A_GA0070896_103032</name>
    <name evidence="11" type="ORF">BECKH772B_GA0070898_102932</name>
    <name evidence="13" type="ORF">BECKH772C_GA0070978_102892</name>
</gene>
<dbReference type="AlphaFoldDB" id="A0A450VD04"/>
<dbReference type="HAMAP" id="MF_00066">
    <property type="entry name" value="Sulf_adenylyltr"/>
    <property type="match status" value="1"/>
</dbReference>
<dbReference type="EMBL" id="CAADFG010000303">
    <property type="protein sequence ID" value="VFK03040.1"/>
    <property type="molecule type" value="Genomic_DNA"/>
</dbReference>
<dbReference type="Gene3D" id="3.40.50.620">
    <property type="entry name" value="HUPs"/>
    <property type="match status" value="1"/>
</dbReference>
<dbReference type="EC" id="2.7.7.4" evidence="8"/>
<dbReference type="EMBL" id="CAADFI010000293">
    <property type="protein sequence ID" value="VFK02648.1"/>
    <property type="molecule type" value="Genomic_DNA"/>
</dbReference>
<feature type="domain" description="ATP-sulfurylase PUA-like" evidence="10">
    <location>
        <begin position="2"/>
        <end position="165"/>
    </location>
</feature>
<evidence type="ECO:0000313" key="11">
    <source>
        <dbReference type="EMBL" id="VFK02648.1"/>
    </source>
</evidence>
<dbReference type="GO" id="GO:0000103">
    <property type="term" value="P:sulfate assimilation"/>
    <property type="evidence" value="ECO:0007669"/>
    <property type="project" value="UniProtKB-UniRule"/>
</dbReference>
<comment type="similarity">
    <text evidence="6 8">Belongs to the sulfate adenylyltransferase family.</text>
</comment>
<dbReference type="InterPro" id="IPR015947">
    <property type="entry name" value="PUA-like_sf"/>
</dbReference>
<dbReference type="NCBIfam" id="TIGR00339">
    <property type="entry name" value="sopT"/>
    <property type="match status" value="1"/>
</dbReference>
<dbReference type="Pfam" id="PF14306">
    <property type="entry name" value="PUA_2"/>
    <property type="match status" value="1"/>
</dbReference>
<dbReference type="GO" id="GO:0070814">
    <property type="term" value="P:hydrogen sulfide biosynthetic process"/>
    <property type="evidence" value="ECO:0007669"/>
    <property type="project" value="UniProtKB-UniRule"/>
</dbReference>
<evidence type="ECO:0000256" key="8">
    <source>
        <dbReference type="HAMAP-Rule" id="MF_00066"/>
    </source>
</evidence>
<dbReference type="InterPro" id="IPR014729">
    <property type="entry name" value="Rossmann-like_a/b/a_fold"/>
</dbReference>
<comment type="catalytic activity">
    <reaction evidence="7 8">
        <text>sulfate + ATP + H(+) = adenosine 5'-phosphosulfate + diphosphate</text>
        <dbReference type="Rhea" id="RHEA:18133"/>
        <dbReference type="ChEBI" id="CHEBI:15378"/>
        <dbReference type="ChEBI" id="CHEBI:16189"/>
        <dbReference type="ChEBI" id="CHEBI:30616"/>
        <dbReference type="ChEBI" id="CHEBI:33019"/>
        <dbReference type="ChEBI" id="CHEBI:58243"/>
        <dbReference type="EC" id="2.7.7.4"/>
    </reaction>
</comment>
<dbReference type="GO" id="GO:0004781">
    <property type="term" value="F:sulfate adenylyltransferase (ATP) activity"/>
    <property type="evidence" value="ECO:0007669"/>
    <property type="project" value="UniProtKB-UniRule"/>
</dbReference>
<feature type="domain" description="Sulphate adenylyltransferase catalytic" evidence="9">
    <location>
        <begin position="178"/>
        <end position="388"/>
    </location>
</feature>
<accession>A0A450VD04</accession>
<dbReference type="Gene3D" id="3.10.400.10">
    <property type="entry name" value="Sulfate adenylyltransferase"/>
    <property type="match status" value="1"/>
</dbReference>
<dbReference type="UniPathway" id="UPA00140">
    <property type="reaction ID" value="UER00204"/>
</dbReference>
<keyword evidence="2 8" id="KW-0808">Transferase</keyword>
<keyword evidence="4 8" id="KW-0547">Nucleotide-binding</keyword>
<organism evidence="11">
    <name type="scientific">Candidatus Kentrum eta</name>
    <dbReference type="NCBI Taxonomy" id="2126337"/>
    <lineage>
        <taxon>Bacteria</taxon>
        <taxon>Pseudomonadati</taxon>
        <taxon>Pseudomonadota</taxon>
        <taxon>Gammaproteobacteria</taxon>
        <taxon>Candidatus Kentrum</taxon>
    </lineage>
</organism>
<dbReference type="CDD" id="cd00517">
    <property type="entry name" value="ATPS"/>
    <property type="match status" value="1"/>
</dbReference>
<evidence type="ECO:0000256" key="2">
    <source>
        <dbReference type="ARBA" id="ARBA00022679"/>
    </source>
</evidence>
<evidence type="ECO:0000313" key="12">
    <source>
        <dbReference type="EMBL" id="VFK03040.1"/>
    </source>
</evidence>
<keyword evidence="3 8" id="KW-0548">Nucleotidyltransferase</keyword>
<evidence type="ECO:0000313" key="13">
    <source>
        <dbReference type="EMBL" id="VFK05640.1"/>
    </source>
</evidence>
<dbReference type="PANTHER" id="PTHR43509:SF1">
    <property type="entry name" value="SULFATE ADENYLYLTRANSFERASE"/>
    <property type="match status" value="1"/>
</dbReference>
<dbReference type="InterPro" id="IPR002650">
    <property type="entry name" value="Sulphate_adenylyltransferase"/>
</dbReference>